<dbReference type="AlphaFoldDB" id="A0AAV4WUD5"/>
<sequence length="96" mass="10500">MNRRHSAARILSAGSPTRSSIFQQVSPRLTDSQEIPSSFVCVDSCDSCRINGPDGSIFLFCFLLSSVIARPQRPQTSRPPTVAVNDERTFRNLGGS</sequence>
<comment type="caution">
    <text evidence="2">The sequence shown here is derived from an EMBL/GenBank/DDBJ whole genome shotgun (WGS) entry which is preliminary data.</text>
</comment>
<gene>
    <name evidence="2" type="ORF">CEXT_664551</name>
</gene>
<dbReference type="Proteomes" id="UP001054945">
    <property type="component" value="Unassembled WGS sequence"/>
</dbReference>
<organism evidence="2 3">
    <name type="scientific">Caerostris extrusa</name>
    <name type="common">Bark spider</name>
    <name type="synonym">Caerostris bankana</name>
    <dbReference type="NCBI Taxonomy" id="172846"/>
    <lineage>
        <taxon>Eukaryota</taxon>
        <taxon>Metazoa</taxon>
        <taxon>Ecdysozoa</taxon>
        <taxon>Arthropoda</taxon>
        <taxon>Chelicerata</taxon>
        <taxon>Arachnida</taxon>
        <taxon>Araneae</taxon>
        <taxon>Araneomorphae</taxon>
        <taxon>Entelegynae</taxon>
        <taxon>Araneoidea</taxon>
        <taxon>Araneidae</taxon>
        <taxon>Caerostris</taxon>
    </lineage>
</organism>
<name>A0AAV4WUD5_CAEEX</name>
<proteinExistence type="predicted"/>
<evidence type="ECO:0000313" key="3">
    <source>
        <dbReference type="Proteomes" id="UP001054945"/>
    </source>
</evidence>
<feature type="compositionally biased region" description="Low complexity" evidence="1">
    <location>
        <begin position="72"/>
        <end position="81"/>
    </location>
</feature>
<keyword evidence="3" id="KW-1185">Reference proteome</keyword>
<evidence type="ECO:0000313" key="2">
    <source>
        <dbReference type="EMBL" id="GIY85143.1"/>
    </source>
</evidence>
<protein>
    <submittedName>
        <fullName evidence="2">Uncharacterized protein</fullName>
    </submittedName>
</protein>
<feature type="region of interest" description="Disordered" evidence="1">
    <location>
        <begin position="72"/>
        <end position="96"/>
    </location>
</feature>
<accession>A0AAV4WUD5</accession>
<evidence type="ECO:0000256" key="1">
    <source>
        <dbReference type="SAM" id="MobiDB-lite"/>
    </source>
</evidence>
<dbReference type="EMBL" id="BPLR01016617">
    <property type="protein sequence ID" value="GIY85143.1"/>
    <property type="molecule type" value="Genomic_DNA"/>
</dbReference>
<reference evidence="2 3" key="1">
    <citation type="submission" date="2021-06" db="EMBL/GenBank/DDBJ databases">
        <title>Caerostris extrusa draft genome.</title>
        <authorList>
            <person name="Kono N."/>
            <person name="Arakawa K."/>
        </authorList>
    </citation>
    <scope>NUCLEOTIDE SEQUENCE [LARGE SCALE GENOMIC DNA]</scope>
</reference>